<dbReference type="AlphaFoldDB" id="A0A378J021"/>
<evidence type="ECO:0000313" key="2">
    <source>
        <dbReference type="Proteomes" id="UP000254677"/>
    </source>
</evidence>
<proteinExistence type="predicted"/>
<name>A0A378J021_9GAMM</name>
<dbReference type="EMBL" id="UGOA01000001">
    <property type="protein sequence ID" value="STX40307.1"/>
    <property type="molecule type" value="Genomic_DNA"/>
</dbReference>
<dbReference type="Proteomes" id="UP000254677">
    <property type="component" value="Unassembled WGS sequence"/>
</dbReference>
<gene>
    <name evidence="1" type="ORF">NCTC13292_00051</name>
</gene>
<dbReference type="RefSeq" id="WP_115219979.1">
    <property type="nucleotide sequence ID" value="NZ_CAXYJE010000001.1"/>
</dbReference>
<sequence length="76" mass="9210">MTEHENFKRWLKHKCSPQADTTINTFEYGVIHALYNPRREVFIMLPSQKEYSREMVENAFHNEVEVNHLMIEMLEQ</sequence>
<dbReference type="OrthoDB" id="5638751at2"/>
<reference evidence="1 2" key="1">
    <citation type="submission" date="2018-06" db="EMBL/GenBank/DDBJ databases">
        <authorList>
            <consortium name="Pathogen Informatics"/>
            <person name="Doyle S."/>
        </authorList>
    </citation>
    <scope>NUCLEOTIDE SEQUENCE [LARGE SCALE GENOMIC DNA]</scope>
    <source>
        <strain evidence="1 2">NCTC13292</strain>
    </source>
</reference>
<organism evidence="1 2">
    <name type="scientific">Legionella donaldsonii</name>
    <dbReference type="NCBI Taxonomy" id="45060"/>
    <lineage>
        <taxon>Bacteria</taxon>
        <taxon>Pseudomonadati</taxon>
        <taxon>Pseudomonadota</taxon>
        <taxon>Gammaproteobacteria</taxon>
        <taxon>Legionellales</taxon>
        <taxon>Legionellaceae</taxon>
        <taxon>Legionella</taxon>
    </lineage>
</organism>
<keyword evidence="2" id="KW-1185">Reference proteome</keyword>
<accession>A0A378J021</accession>
<protein>
    <submittedName>
        <fullName evidence="1">Uncharacterized protein</fullName>
    </submittedName>
</protein>
<evidence type="ECO:0000313" key="1">
    <source>
        <dbReference type="EMBL" id="STX40307.1"/>
    </source>
</evidence>